<dbReference type="Gene3D" id="3.40.50.10470">
    <property type="entry name" value="Translation initiation factor eif-2b, domain 2"/>
    <property type="match status" value="1"/>
</dbReference>
<gene>
    <name evidence="2" type="ORF">S06H3_04374</name>
</gene>
<organism evidence="2">
    <name type="scientific">marine sediment metagenome</name>
    <dbReference type="NCBI Taxonomy" id="412755"/>
    <lineage>
        <taxon>unclassified sequences</taxon>
        <taxon>metagenomes</taxon>
        <taxon>ecological metagenomes</taxon>
    </lineage>
</organism>
<dbReference type="InterPro" id="IPR000649">
    <property type="entry name" value="IF-2B-related"/>
</dbReference>
<name>X1KUE7_9ZZZZ</name>
<comment type="caution">
    <text evidence="2">The sequence shown here is derived from an EMBL/GenBank/DDBJ whole genome shotgun (WGS) entry which is preliminary data.</text>
</comment>
<dbReference type="AlphaFoldDB" id="X1KUE7"/>
<protein>
    <recommendedName>
        <fullName evidence="3">S-methyl-5-thioribose-1-phosphate isomerase</fullName>
    </recommendedName>
</protein>
<keyword evidence="1" id="KW-0413">Isomerase</keyword>
<dbReference type="NCBIfam" id="NF004326">
    <property type="entry name" value="PRK05720.1"/>
    <property type="match status" value="1"/>
</dbReference>
<dbReference type="HAMAP" id="MF_01678">
    <property type="entry name" value="Salvage_MtnA"/>
    <property type="match status" value="1"/>
</dbReference>
<dbReference type="InterPro" id="IPR037171">
    <property type="entry name" value="NagB/RpiA_transferase-like"/>
</dbReference>
<sequence length="324" mass="35719">MGNGNISRYPGESKVCTLLWEKSVLKLIDQRKLPFEEVYVSCKSADSVAKAIKDMVVRGAPAIGVAAGYGVALAALKFRGEDKEKFADYINENIKLLSGARPTAVNLFWALDRMKKILTSDKNLEVEKIKDKLIEEAEEIEKQDLEINWKIGQNGKKIFDKATGKIKILTHCNAGALATSGYGTALAVIRSLDAEGKVANVIVDETRPFLQGARLTAWELHQEEIPFFIISDNMAGYFMSIGEVDTVLVGADRIASNGDAANKIGTLSLSILARYYRIPFYVAAPISTVDIKIESGDNIPIEYRDEKEVREVLGKIIIPEFMAV</sequence>
<dbReference type="NCBIfam" id="TIGR00512">
    <property type="entry name" value="salvage_mtnA"/>
    <property type="match status" value="1"/>
</dbReference>
<dbReference type="GO" id="GO:0046523">
    <property type="term" value="F:S-methyl-5-thioribose-1-phosphate isomerase activity"/>
    <property type="evidence" value="ECO:0007669"/>
    <property type="project" value="TreeGrafter"/>
</dbReference>
<dbReference type="SUPFAM" id="SSF100950">
    <property type="entry name" value="NagB/RpiA/CoA transferase-like"/>
    <property type="match status" value="1"/>
</dbReference>
<evidence type="ECO:0000313" key="2">
    <source>
        <dbReference type="EMBL" id="GAH97255.1"/>
    </source>
</evidence>
<dbReference type="NCBIfam" id="TIGR00524">
    <property type="entry name" value="eIF-2B_rel"/>
    <property type="match status" value="1"/>
</dbReference>
<dbReference type="FunFam" id="3.40.50.10470:FF:000006">
    <property type="entry name" value="Methylthioribose-1-phosphate isomerase"/>
    <property type="match status" value="1"/>
</dbReference>
<dbReference type="PANTHER" id="PTHR43475:SF1">
    <property type="entry name" value="METHYLTHIORIBOSE-1-PHOSPHATE ISOMERASE"/>
    <property type="match status" value="1"/>
</dbReference>
<dbReference type="FunFam" id="1.20.120.420:FF:000003">
    <property type="entry name" value="Methylthioribose-1-phosphate isomerase"/>
    <property type="match status" value="1"/>
</dbReference>
<dbReference type="EMBL" id="BARV01001527">
    <property type="protein sequence ID" value="GAH97255.1"/>
    <property type="molecule type" value="Genomic_DNA"/>
</dbReference>
<dbReference type="InterPro" id="IPR027363">
    <property type="entry name" value="M1Pi_N"/>
</dbReference>
<evidence type="ECO:0000256" key="1">
    <source>
        <dbReference type="ARBA" id="ARBA00023235"/>
    </source>
</evidence>
<proteinExistence type="inferred from homology"/>
<dbReference type="InterPro" id="IPR011559">
    <property type="entry name" value="Initiation_fac_2B_a/b/d"/>
</dbReference>
<dbReference type="Pfam" id="PF01008">
    <property type="entry name" value="IF-2B"/>
    <property type="match status" value="1"/>
</dbReference>
<dbReference type="InterPro" id="IPR042529">
    <property type="entry name" value="IF_2B-like_C"/>
</dbReference>
<dbReference type="PANTHER" id="PTHR43475">
    <property type="entry name" value="METHYLTHIORIBOSE-1-PHOSPHATE ISOMERASE"/>
    <property type="match status" value="1"/>
</dbReference>
<dbReference type="Gene3D" id="1.20.120.420">
    <property type="entry name" value="translation initiation factor eif-2b, domain 1"/>
    <property type="match status" value="1"/>
</dbReference>
<dbReference type="InterPro" id="IPR005251">
    <property type="entry name" value="IF-M1Pi"/>
</dbReference>
<feature type="non-terminal residue" evidence="2">
    <location>
        <position position="324"/>
    </location>
</feature>
<evidence type="ECO:0008006" key="3">
    <source>
        <dbReference type="Google" id="ProtNLM"/>
    </source>
</evidence>
<accession>X1KUE7</accession>
<dbReference type="GO" id="GO:0019509">
    <property type="term" value="P:L-methionine salvage from methylthioadenosine"/>
    <property type="evidence" value="ECO:0007669"/>
    <property type="project" value="TreeGrafter"/>
</dbReference>
<reference evidence="2" key="1">
    <citation type="journal article" date="2014" name="Front. Microbiol.">
        <title>High frequency of phylogenetically diverse reductive dehalogenase-homologous genes in deep subseafloor sedimentary metagenomes.</title>
        <authorList>
            <person name="Kawai M."/>
            <person name="Futagami T."/>
            <person name="Toyoda A."/>
            <person name="Takaki Y."/>
            <person name="Nishi S."/>
            <person name="Hori S."/>
            <person name="Arai W."/>
            <person name="Tsubouchi T."/>
            <person name="Morono Y."/>
            <person name="Uchiyama I."/>
            <person name="Ito T."/>
            <person name="Fujiyama A."/>
            <person name="Inagaki F."/>
            <person name="Takami H."/>
        </authorList>
    </citation>
    <scope>NUCLEOTIDE SEQUENCE</scope>
    <source>
        <strain evidence="2">Expedition CK06-06</strain>
    </source>
</reference>